<dbReference type="Proteomes" id="UP000535020">
    <property type="component" value="Unassembled WGS sequence"/>
</dbReference>
<evidence type="ECO:0000313" key="3">
    <source>
        <dbReference type="Proteomes" id="UP000535020"/>
    </source>
</evidence>
<gene>
    <name evidence="2" type="ORF">HZF10_16525</name>
</gene>
<accession>A0A7Y8Y4S5</accession>
<feature type="transmembrane region" description="Helical" evidence="1">
    <location>
        <begin position="34"/>
        <end position="52"/>
    </location>
</feature>
<sequence length="66" mass="8004">MHGYLKIIPYIYLAAGVFFIYSGFVRYNQGEEGFWIWFVIAALSIFMFFFRMRFAKKFTQNRNDKP</sequence>
<dbReference type="AlphaFoldDB" id="A0A7Y8Y4S5"/>
<keyword evidence="1" id="KW-1133">Transmembrane helix</keyword>
<reference evidence="2 3" key="1">
    <citation type="submission" date="2020-07" db="EMBL/GenBank/DDBJ databases">
        <authorList>
            <person name="Sun Q."/>
        </authorList>
    </citation>
    <scope>NUCLEOTIDE SEQUENCE [LARGE SCALE GENOMIC DNA]</scope>
    <source>
        <strain evidence="2 3">MAH-1</strain>
    </source>
</reference>
<keyword evidence="1" id="KW-0812">Transmembrane</keyword>
<dbReference type="RefSeq" id="WP_176007347.1">
    <property type="nucleotide sequence ID" value="NZ_JABWMI010000021.1"/>
</dbReference>
<evidence type="ECO:0000313" key="2">
    <source>
        <dbReference type="EMBL" id="NYA72537.1"/>
    </source>
</evidence>
<proteinExistence type="predicted"/>
<evidence type="ECO:0000256" key="1">
    <source>
        <dbReference type="SAM" id="Phobius"/>
    </source>
</evidence>
<protein>
    <submittedName>
        <fullName evidence="2">Uncharacterized protein</fullName>
    </submittedName>
</protein>
<name>A0A7Y8Y4S5_9FLAO</name>
<keyword evidence="3" id="KW-1185">Reference proteome</keyword>
<feature type="transmembrane region" description="Helical" evidence="1">
    <location>
        <begin position="7"/>
        <end position="28"/>
    </location>
</feature>
<keyword evidence="1" id="KW-0472">Membrane</keyword>
<dbReference type="EMBL" id="JACBJI010000009">
    <property type="protein sequence ID" value="NYA72537.1"/>
    <property type="molecule type" value="Genomic_DNA"/>
</dbReference>
<comment type="caution">
    <text evidence="2">The sequence shown here is derived from an EMBL/GenBank/DDBJ whole genome shotgun (WGS) entry which is preliminary data.</text>
</comment>
<organism evidence="2 3">
    <name type="scientific">Flavobacterium agri</name>
    <dbReference type="NCBI Taxonomy" id="2743471"/>
    <lineage>
        <taxon>Bacteria</taxon>
        <taxon>Pseudomonadati</taxon>
        <taxon>Bacteroidota</taxon>
        <taxon>Flavobacteriia</taxon>
        <taxon>Flavobacteriales</taxon>
        <taxon>Flavobacteriaceae</taxon>
        <taxon>Flavobacterium</taxon>
    </lineage>
</organism>